<keyword evidence="2" id="KW-0472">Membrane</keyword>
<reference evidence="5 6" key="1">
    <citation type="journal article" date="2014" name="BMC Biol.">
        <title>A comprehensive evaluation of rodent malaria parasite genomes and gene expression.</title>
        <authorList>
            <person name="Otto T.D."/>
            <person name="Bohme U."/>
            <person name="Jackson A.P."/>
            <person name="Hunt M."/>
            <person name="Franke-Fayard B."/>
            <person name="Hoeijmakers W.A."/>
            <person name="Religa A.A."/>
            <person name="Robertson L."/>
            <person name="Sanders M."/>
            <person name="Ogun S.A."/>
            <person name="Cunningham D."/>
            <person name="Erhart A."/>
            <person name="Billker O."/>
            <person name="Khan S.M."/>
            <person name="Stunnenberg H.G."/>
            <person name="Langhorne J."/>
            <person name="Holder A.A."/>
            <person name="Waters A.P."/>
            <person name="Newbold C.I."/>
            <person name="Pain A."/>
            <person name="Berriman M."/>
            <person name="Janse C.J."/>
        </authorList>
    </citation>
    <scope>NUCLEOTIDE SEQUENCE [LARGE SCALE GENOMIC DNA]</scope>
    <source>
        <strain evidence="4 5">17X</strain>
        <strain evidence="3 6">YM</strain>
    </source>
</reference>
<keyword evidence="2" id="KW-0812">Transmembrane</keyword>
<organism evidence="3 6">
    <name type="scientific">Plasmodium yoelii</name>
    <dbReference type="NCBI Taxonomy" id="5861"/>
    <lineage>
        <taxon>Eukaryota</taxon>
        <taxon>Sar</taxon>
        <taxon>Alveolata</taxon>
        <taxon>Apicomplexa</taxon>
        <taxon>Aconoidasida</taxon>
        <taxon>Haemosporida</taxon>
        <taxon>Plasmodiidae</taxon>
        <taxon>Plasmodium</taxon>
        <taxon>Plasmodium (Vinckeia)</taxon>
    </lineage>
</organism>
<dbReference type="VEuPathDB" id="PlasmoDB:Py17XNL_001401066"/>
<accession>A0A077YCU9</accession>
<reference evidence="4" key="3">
    <citation type="submission" date="2014-05" db="EMBL/GenBank/DDBJ databases">
        <authorList>
            <person name="Aslett M.A."/>
            <person name="De Silva N."/>
        </authorList>
    </citation>
    <scope>NUCLEOTIDE SEQUENCE</scope>
    <source>
        <strain evidence="4">17X</strain>
    </source>
</reference>
<dbReference type="VEuPathDB" id="PlasmoDB:PY01859"/>
<dbReference type="VEuPathDB" id="PlasmoDB:PYYM_1423600"/>
<name>A0A077YCU9_PLAYE</name>
<gene>
    <name evidence="4" type="ORF">PY17X_1421800</name>
    <name evidence="3" type="ORF">PYYM_1423600</name>
</gene>
<dbReference type="VEuPathDB" id="PlasmoDB:PY17X_1421800"/>
<dbReference type="EMBL" id="LK934642">
    <property type="protein sequence ID" value="CDU20571.1"/>
    <property type="molecule type" value="Genomic_DNA"/>
</dbReference>
<feature type="compositionally biased region" description="Polar residues" evidence="1">
    <location>
        <begin position="455"/>
        <end position="471"/>
    </location>
</feature>
<keyword evidence="2" id="KW-1133">Transmembrane helix</keyword>
<dbReference type="KEGG" id="pyo:PY17X_1421800"/>
<feature type="compositionally biased region" description="Low complexity" evidence="1">
    <location>
        <begin position="472"/>
        <end position="489"/>
    </location>
</feature>
<dbReference type="EMBL" id="LM993668">
    <property type="protein sequence ID" value="VTZ81532.1"/>
    <property type="molecule type" value="Genomic_DNA"/>
</dbReference>
<evidence type="ECO:0000313" key="5">
    <source>
        <dbReference type="Proteomes" id="UP000072874"/>
    </source>
</evidence>
<dbReference type="Proteomes" id="UP000072874">
    <property type="component" value="Chromosome 14"/>
</dbReference>
<evidence type="ECO:0000313" key="3">
    <source>
        <dbReference type="EMBL" id="CDU20571.1"/>
    </source>
</evidence>
<evidence type="ECO:0000256" key="1">
    <source>
        <dbReference type="SAM" id="MobiDB-lite"/>
    </source>
</evidence>
<evidence type="ECO:0000256" key="2">
    <source>
        <dbReference type="SAM" id="Phobius"/>
    </source>
</evidence>
<sequence length="1001" mass="119844">MDRSKTEVAFLIYNLEFGKLKNNHQSLVINELNKKINKYTSFILDSSYKHVNNFSYSTNIFHYFYKVTEYYILKYFNSIIVDSIFYFKCINDLKNKSLCDTQNDEPKLYKCVYKDKNEHMLENWNNNESNDYTFDYQILTNFIQNLKKLYEKNNCVASNIGGKNITKAKDSEKKNRQKNDDNNDTKSEKCKKKNEDRQNNKNKIKNELKNEIKNASESFKFGKTFLYAICEINNSLDNKKSRMICITKIFRKIVNKKKMRKYICENDKMAKKMYLKFFLNLSLGIFIYLYMYRYIKKKYKNIDFFIFLNNLKNIRKIYSNNTSYFEKQQIISFIKYIKFMNIQMFQYAYISFFVNIYKYINLIHNTTLVTLYYYFKKINKKHKGKIKLIKKKDGKNYGHQNNGPYEYFIIEHDDKQQCDENCCHYNKNLCDKEFVYNQNISNEIDQIEKEKGTKNENVGNSVTKNLESPQSDNANLNTKNNNNKLINDINNKRENGIGLSGSYDYNNNKQCNHEFNWVENKKEIILSMKNNINGINEIIFDNYIYVFIFYKYIRNIKRNMESNIIKIQSNIKKMIHLFINIYKTNNEESNKMEQNMSLSMNTEDTKNISNSILGDKECNNNYINDSTQFLIYFKYIELCKYYKSCIKINYEIIKLVYTFHILLTHFFKYFPVLNFKKGNCTIYNYYDKSYIYKEQASNENIDTKEAGKINKECFFDIFKNVKDYEIDFLYFNEYPQKKGDVDETLQSIEQHNQVESFNDVFHVDDNTNFDSTNLSQNNFTKENINDHENADNNYSNDCIEGLKNIFLYCINNNLDDFLISVNMEENFQIKKEISENEKNNSIINQNKGDEFVKKCRSNRILEILKTNKPLYSKILEIIEGFSKGMSNIIQNYEYDLNRYSKKVLEIYDGNIFDIHYKFSNQNTIESEEEIKNKKLLEVKIFLDYEKLYNKKTVETQTPVSFFKNDKAIQIAKDAEAITISEQFIQTRKNNNPIFYLSDIYN</sequence>
<dbReference type="Proteomes" id="UP000072904">
    <property type="component" value="Chromosome 14"/>
</dbReference>
<evidence type="ECO:0000313" key="4">
    <source>
        <dbReference type="EMBL" id="VTZ81532.1"/>
    </source>
</evidence>
<dbReference type="RefSeq" id="XP_022812887.1">
    <property type="nucleotide sequence ID" value="XM_022957506.1"/>
</dbReference>
<dbReference type="OrthoDB" id="380399at2759"/>
<feature type="transmembrane region" description="Helical" evidence="2">
    <location>
        <begin position="273"/>
        <end position="291"/>
    </location>
</feature>
<proteinExistence type="predicted"/>
<protein>
    <submittedName>
        <fullName evidence="3">Uncharacterized protein</fullName>
    </submittedName>
</protein>
<feature type="region of interest" description="Disordered" evidence="1">
    <location>
        <begin position="448"/>
        <end position="489"/>
    </location>
</feature>
<evidence type="ECO:0000313" key="6">
    <source>
        <dbReference type="Proteomes" id="UP000072904"/>
    </source>
</evidence>
<dbReference type="GeneID" id="3806989"/>
<reference evidence="4" key="4">
    <citation type="submission" date="2019-05" db="EMBL/GenBank/DDBJ databases">
        <authorList>
            <consortium name="Pathogen Informatics"/>
        </authorList>
    </citation>
    <scope>NUCLEOTIDE SEQUENCE</scope>
    <source>
        <strain evidence="4">17X</strain>
    </source>
</reference>
<reference evidence="3" key="2">
    <citation type="submission" date="2014-05" db="EMBL/GenBank/DDBJ databases">
        <authorList>
            <person name="Aslett A.Martin."/>
            <person name="De Silva Nishadi"/>
        </authorList>
    </citation>
    <scope>NUCLEOTIDE SEQUENCE</scope>
    <source>
        <strain evidence="3">YM</strain>
    </source>
</reference>
<dbReference type="AlphaFoldDB" id="A0A077YCU9"/>
<feature type="region of interest" description="Disordered" evidence="1">
    <location>
        <begin position="167"/>
        <end position="206"/>
    </location>
</feature>
<dbReference type="OMA" id="YKHVNNF"/>